<dbReference type="Proteomes" id="UP000007015">
    <property type="component" value="Chromosome 2"/>
</dbReference>
<feature type="compositionally biased region" description="Low complexity" evidence="6">
    <location>
        <begin position="199"/>
        <end position="214"/>
    </location>
</feature>
<feature type="region of interest" description="Disordered" evidence="6">
    <location>
        <begin position="419"/>
        <end position="438"/>
    </location>
</feature>
<organism evidence="10 11">
    <name type="scientific">Oryza sativa subsp. indica</name>
    <name type="common">Rice</name>
    <dbReference type="NCBI Taxonomy" id="39946"/>
    <lineage>
        <taxon>Eukaryota</taxon>
        <taxon>Viridiplantae</taxon>
        <taxon>Streptophyta</taxon>
        <taxon>Embryophyta</taxon>
        <taxon>Tracheophyta</taxon>
        <taxon>Spermatophyta</taxon>
        <taxon>Magnoliopsida</taxon>
        <taxon>Liliopsida</taxon>
        <taxon>Poales</taxon>
        <taxon>Poaceae</taxon>
        <taxon>BOP clade</taxon>
        <taxon>Oryzoideae</taxon>
        <taxon>Oryzeae</taxon>
        <taxon>Oryzinae</taxon>
        <taxon>Oryza</taxon>
        <taxon>Oryza sativa</taxon>
    </lineage>
</organism>
<dbReference type="PROSITE" id="PS50090">
    <property type="entry name" value="MYB_LIKE"/>
    <property type="match status" value="1"/>
</dbReference>
<keyword evidence="2" id="KW-0805">Transcription regulation</keyword>
<sequence length="489" mass="51421">MACLQGNAMATDENGADDRAGGESTVDHLRSHMNYGDMDLSGEEHVPKARKPYTITKQREKWTDEEHRLFLEALQLHGRAWRRIQEHIGTKTAVQIRSHAQKFFSKVVRESSGSNTGSGGASAAAAAAAIQIPPPRPKRKPAHPYPRKVDGAAKKHVPALRQLEKPPLWMQSLSEQEGSPTSVLTAAQIGTEALGGGFSNNSSGSGSLAPSAAGTDEHVDGGGSPASSVDREDGCLSPSIPTAELAMQAPNTKMSIATTDAKEASSEASVFRLFGKSVVVKDSDQLHLLNGSNIATSGSVERATRNILVPSFAAAPEGSSSNPWPSSMQQFLYFLPRSDGFAAQPVMPWFSYNGSLPCALFYPAAAAAAANQQCHRDSEGVEFRVSQREGSLTGSNTASSVVLGSSAAVPAAAAAAQNSDVAESRGQGNSREAAASPRLTKCESSASVTLLQRGFMPYKRCAAESELLRSEAAGGEEAVADGELTRLCL</sequence>
<dbReference type="Gramene" id="BGIOSGA005828-TA">
    <property type="protein sequence ID" value="BGIOSGA005828-PA"/>
    <property type="gene ID" value="BGIOSGA005828"/>
</dbReference>
<evidence type="ECO:0000256" key="1">
    <source>
        <dbReference type="ARBA" id="ARBA00004123"/>
    </source>
</evidence>
<dbReference type="InterPro" id="IPR017930">
    <property type="entry name" value="Myb_dom"/>
</dbReference>
<dbReference type="AlphaFoldDB" id="A2X8E2"/>
<evidence type="ECO:0000259" key="7">
    <source>
        <dbReference type="PROSITE" id="PS50090"/>
    </source>
</evidence>
<dbReference type="PANTHER" id="PTHR12802">
    <property type="entry name" value="SWI/SNF COMPLEX-RELATED"/>
    <property type="match status" value="1"/>
</dbReference>
<evidence type="ECO:0000259" key="9">
    <source>
        <dbReference type="PROSITE" id="PS51294"/>
    </source>
</evidence>
<dbReference type="InterPro" id="IPR017884">
    <property type="entry name" value="SANT_dom"/>
</dbReference>
<protein>
    <submittedName>
        <fullName evidence="10">Uncharacterized protein</fullName>
    </submittedName>
</protein>
<dbReference type="PROSITE" id="PS51293">
    <property type="entry name" value="SANT"/>
    <property type="match status" value="1"/>
</dbReference>
<feature type="region of interest" description="Disordered" evidence="6">
    <location>
        <begin position="195"/>
        <end position="238"/>
    </location>
</feature>
<evidence type="ECO:0000259" key="8">
    <source>
        <dbReference type="PROSITE" id="PS51293"/>
    </source>
</evidence>
<dbReference type="SUPFAM" id="SSF46689">
    <property type="entry name" value="Homeodomain-like"/>
    <property type="match status" value="1"/>
</dbReference>
<feature type="domain" description="SANT" evidence="8">
    <location>
        <begin position="57"/>
        <end position="108"/>
    </location>
</feature>
<keyword evidence="11" id="KW-1185">Reference proteome</keyword>
<dbReference type="Gene3D" id="1.10.10.60">
    <property type="entry name" value="Homeodomain-like"/>
    <property type="match status" value="1"/>
</dbReference>
<keyword evidence="5" id="KW-0539">Nucleus</keyword>
<keyword evidence="4" id="KW-0804">Transcription</keyword>
<dbReference type="PANTHER" id="PTHR12802:SF178">
    <property type="entry name" value="OS02G0685200 PROTEIN"/>
    <property type="match status" value="1"/>
</dbReference>
<dbReference type="GO" id="GO:0003677">
    <property type="term" value="F:DNA binding"/>
    <property type="evidence" value="ECO:0007669"/>
    <property type="project" value="UniProtKB-KW"/>
</dbReference>
<keyword evidence="3" id="KW-0238">DNA-binding</keyword>
<dbReference type="InterPro" id="IPR006447">
    <property type="entry name" value="Myb_dom_plants"/>
</dbReference>
<feature type="region of interest" description="Disordered" evidence="6">
    <location>
        <begin position="111"/>
        <end position="153"/>
    </location>
</feature>
<proteinExistence type="predicted"/>
<evidence type="ECO:0000256" key="5">
    <source>
        <dbReference type="ARBA" id="ARBA00023242"/>
    </source>
</evidence>
<dbReference type="FunFam" id="1.10.10.60:FF:000023">
    <property type="entry name" value="protein REVEILLE 6 isoform X1"/>
    <property type="match status" value="1"/>
</dbReference>
<feature type="domain" description="HTH myb-type" evidence="9">
    <location>
        <begin position="54"/>
        <end position="108"/>
    </location>
</feature>
<dbReference type="InterPro" id="IPR001005">
    <property type="entry name" value="SANT/Myb"/>
</dbReference>
<evidence type="ECO:0000256" key="3">
    <source>
        <dbReference type="ARBA" id="ARBA00023125"/>
    </source>
</evidence>
<evidence type="ECO:0000256" key="2">
    <source>
        <dbReference type="ARBA" id="ARBA00023015"/>
    </source>
</evidence>
<feature type="compositionally biased region" description="Low complexity" evidence="6">
    <location>
        <begin position="111"/>
        <end position="129"/>
    </location>
</feature>
<evidence type="ECO:0000313" key="11">
    <source>
        <dbReference type="Proteomes" id="UP000007015"/>
    </source>
</evidence>
<evidence type="ECO:0000256" key="4">
    <source>
        <dbReference type="ARBA" id="ARBA00023163"/>
    </source>
</evidence>
<evidence type="ECO:0000256" key="6">
    <source>
        <dbReference type="SAM" id="MobiDB-lite"/>
    </source>
</evidence>
<dbReference type="EMBL" id="CM000127">
    <property type="protein sequence ID" value="EAY87102.1"/>
    <property type="molecule type" value="Genomic_DNA"/>
</dbReference>
<dbReference type="PROSITE" id="PS51294">
    <property type="entry name" value="HTH_MYB"/>
    <property type="match status" value="1"/>
</dbReference>
<comment type="subcellular location">
    <subcellularLocation>
        <location evidence="1">Nucleus</location>
    </subcellularLocation>
</comment>
<dbReference type="InterPro" id="IPR009057">
    <property type="entry name" value="Homeodomain-like_sf"/>
</dbReference>
<dbReference type="OMA" id="PWFSYNG"/>
<accession>A2X8E2</accession>
<feature type="domain" description="Myb-like" evidence="7">
    <location>
        <begin position="54"/>
        <end position="104"/>
    </location>
</feature>
<dbReference type="SMART" id="SM00717">
    <property type="entry name" value="SANT"/>
    <property type="match status" value="1"/>
</dbReference>
<dbReference type="GO" id="GO:0010468">
    <property type="term" value="P:regulation of gene expression"/>
    <property type="evidence" value="ECO:0007669"/>
    <property type="project" value="UniProtKB-ARBA"/>
</dbReference>
<feature type="region of interest" description="Disordered" evidence="6">
    <location>
        <begin position="1"/>
        <end position="24"/>
    </location>
</feature>
<reference evidence="10 11" key="1">
    <citation type="journal article" date="2005" name="PLoS Biol.">
        <title>The genomes of Oryza sativa: a history of duplications.</title>
        <authorList>
            <person name="Yu J."/>
            <person name="Wang J."/>
            <person name="Lin W."/>
            <person name="Li S."/>
            <person name="Li H."/>
            <person name="Zhou J."/>
            <person name="Ni P."/>
            <person name="Dong W."/>
            <person name="Hu S."/>
            <person name="Zeng C."/>
            <person name="Zhang J."/>
            <person name="Zhang Y."/>
            <person name="Li R."/>
            <person name="Xu Z."/>
            <person name="Li S."/>
            <person name="Li X."/>
            <person name="Zheng H."/>
            <person name="Cong L."/>
            <person name="Lin L."/>
            <person name="Yin J."/>
            <person name="Geng J."/>
            <person name="Li G."/>
            <person name="Shi J."/>
            <person name="Liu J."/>
            <person name="Lv H."/>
            <person name="Li J."/>
            <person name="Wang J."/>
            <person name="Deng Y."/>
            <person name="Ran L."/>
            <person name="Shi X."/>
            <person name="Wang X."/>
            <person name="Wu Q."/>
            <person name="Li C."/>
            <person name="Ren X."/>
            <person name="Wang J."/>
            <person name="Wang X."/>
            <person name="Li D."/>
            <person name="Liu D."/>
            <person name="Zhang X."/>
            <person name="Ji Z."/>
            <person name="Zhao W."/>
            <person name="Sun Y."/>
            <person name="Zhang Z."/>
            <person name="Bao J."/>
            <person name="Han Y."/>
            <person name="Dong L."/>
            <person name="Ji J."/>
            <person name="Chen P."/>
            <person name="Wu S."/>
            <person name="Liu J."/>
            <person name="Xiao Y."/>
            <person name="Bu D."/>
            <person name="Tan J."/>
            <person name="Yang L."/>
            <person name="Ye C."/>
            <person name="Zhang J."/>
            <person name="Xu J."/>
            <person name="Zhou Y."/>
            <person name="Yu Y."/>
            <person name="Zhang B."/>
            <person name="Zhuang S."/>
            <person name="Wei H."/>
            <person name="Liu B."/>
            <person name="Lei M."/>
            <person name="Yu H."/>
            <person name="Li Y."/>
            <person name="Xu H."/>
            <person name="Wei S."/>
            <person name="He X."/>
            <person name="Fang L."/>
            <person name="Zhang Z."/>
            <person name="Zhang Y."/>
            <person name="Huang X."/>
            <person name="Su Z."/>
            <person name="Tong W."/>
            <person name="Li J."/>
            <person name="Tong Z."/>
            <person name="Li S."/>
            <person name="Ye J."/>
            <person name="Wang L."/>
            <person name="Fang L."/>
            <person name="Lei T."/>
            <person name="Chen C."/>
            <person name="Chen H."/>
            <person name="Xu Z."/>
            <person name="Li H."/>
            <person name="Huang H."/>
            <person name="Zhang F."/>
            <person name="Xu H."/>
            <person name="Li N."/>
            <person name="Zhao C."/>
            <person name="Li S."/>
            <person name="Dong L."/>
            <person name="Huang Y."/>
            <person name="Li L."/>
            <person name="Xi Y."/>
            <person name="Qi Q."/>
            <person name="Li W."/>
            <person name="Zhang B."/>
            <person name="Hu W."/>
            <person name="Zhang Y."/>
            <person name="Tian X."/>
            <person name="Jiao Y."/>
            <person name="Liang X."/>
            <person name="Jin J."/>
            <person name="Gao L."/>
            <person name="Zheng W."/>
            <person name="Hao B."/>
            <person name="Liu S."/>
            <person name="Wang W."/>
            <person name="Yuan L."/>
            <person name="Cao M."/>
            <person name="McDermott J."/>
            <person name="Samudrala R."/>
            <person name="Wang J."/>
            <person name="Wong G.K."/>
            <person name="Yang H."/>
        </authorList>
    </citation>
    <scope>NUCLEOTIDE SEQUENCE [LARGE SCALE GENOMIC DNA]</scope>
    <source>
        <strain evidence="11">cv. 93-11</strain>
    </source>
</reference>
<feature type="compositionally biased region" description="Basic residues" evidence="6">
    <location>
        <begin position="136"/>
        <end position="146"/>
    </location>
</feature>
<evidence type="ECO:0000313" key="10">
    <source>
        <dbReference type="EMBL" id="EAY87102.1"/>
    </source>
</evidence>
<dbReference type="NCBIfam" id="TIGR01557">
    <property type="entry name" value="myb_SHAQKYF"/>
    <property type="match status" value="1"/>
</dbReference>
<dbReference type="CDD" id="cd00167">
    <property type="entry name" value="SANT"/>
    <property type="match status" value="1"/>
</dbReference>
<dbReference type="GO" id="GO:0005634">
    <property type="term" value="C:nucleus"/>
    <property type="evidence" value="ECO:0007669"/>
    <property type="project" value="UniProtKB-SubCell"/>
</dbReference>
<dbReference type="HOGENOM" id="CLU_030536_0_1_1"/>
<dbReference type="Pfam" id="PF00249">
    <property type="entry name" value="Myb_DNA-binding"/>
    <property type="match status" value="1"/>
</dbReference>
<gene>
    <name evidence="10" type="ORF">OsI_08501</name>
</gene>
<dbReference type="STRING" id="39946.A2X8E2"/>
<name>A2X8E2_ORYSI</name>